<accession>A0ABZ1IXY6</accession>
<keyword evidence="3" id="KW-1185">Reference proteome</keyword>
<protein>
    <submittedName>
        <fullName evidence="2">DUF805 domain-containing protein</fullName>
    </submittedName>
</protein>
<proteinExistence type="predicted"/>
<feature type="transmembrane region" description="Helical" evidence="1">
    <location>
        <begin position="46"/>
        <end position="66"/>
    </location>
</feature>
<keyword evidence="1" id="KW-0812">Transmembrane</keyword>
<evidence type="ECO:0000313" key="3">
    <source>
        <dbReference type="Proteomes" id="UP001622690"/>
    </source>
</evidence>
<feature type="transmembrane region" description="Helical" evidence="1">
    <location>
        <begin position="78"/>
        <end position="98"/>
    </location>
</feature>
<keyword evidence="1" id="KW-1133">Transmembrane helix</keyword>
<reference evidence="2 3" key="1">
    <citation type="submission" date="2022-10" db="EMBL/GenBank/DDBJ databases">
        <title>The complete genomes of actinobacterial strains from the NBC collection.</title>
        <authorList>
            <person name="Joergensen T.S."/>
            <person name="Alvarez Arevalo M."/>
            <person name="Sterndorff E.B."/>
            <person name="Faurdal D."/>
            <person name="Vuksanovic O."/>
            <person name="Mourched A.-S."/>
            <person name="Charusanti P."/>
            <person name="Shaw S."/>
            <person name="Blin K."/>
            <person name="Weber T."/>
        </authorList>
    </citation>
    <scope>NUCLEOTIDE SEQUENCE [LARGE SCALE GENOMIC DNA]</scope>
    <source>
        <strain evidence="2 3">NBC_00206</strain>
    </source>
</reference>
<dbReference type="Proteomes" id="UP001622690">
    <property type="component" value="Chromosome"/>
</dbReference>
<dbReference type="PANTHER" id="PTHR34980">
    <property type="entry name" value="INNER MEMBRANE PROTEIN-RELATED-RELATED"/>
    <property type="match status" value="1"/>
</dbReference>
<dbReference type="PANTHER" id="PTHR34980:SF2">
    <property type="entry name" value="INNER MEMBRANE PROTEIN YHAH-RELATED"/>
    <property type="match status" value="1"/>
</dbReference>
<dbReference type="InterPro" id="IPR008523">
    <property type="entry name" value="DUF805"/>
</dbReference>
<gene>
    <name evidence="2" type="ORF">OHU27_23090</name>
</gene>
<evidence type="ECO:0000256" key="1">
    <source>
        <dbReference type="SAM" id="Phobius"/>
    </source>
</evidence>
<dbReference type="EMBL" id="CP108125">
    <property type="protein sequence ID" value="WTO85150.1"/>
    <property type="molecule type" value="Genomic_DNA"/>
</dbReference>
<dbReference type="RefSeq" id="WP_210978958.1">
    <property type="nucleotide sequence ID" value="NZ_CP108125.1"/>
</dbReference>
<keyword evidence="1" id="KW-0472">Membrane</keyword>
<dbReference type="Pfam" id="PF05656">
    <property type="entry name" value="DUF805"/>
    <property type="match status" value="1"/>
</dbReference>
<feature type="transmembrane region" description="Helical" evidence="1">
    <location>
        <begin position="23"/>
        <end position="40"/>
    </location>
</feature>
<evidence type="ECO:0000313" key="2">
    <source>
        <dbReference type="EMBL" id="WTO85150.1"/>
    </source>
</evidence>
<organism evidence="2 3">
    <name type="scientific">Streptomyces nigra</name>
    <dbReference type="NCBI Taxonomy" id="1827580"/>
    <lineage>
        <taxon>Bacteria</taxon>
        <taxon>Bacillati</taxon>
        <taxon>Actinomycetota</taxon>
        <taxon>Actinomycetes</taxon>
        <taxon>Kitasatosporales</taxon>
        <taxon>Streptomycetaceae</taxon>
        <taxon>Streptomyces</taxon>
    </lineage>
</organism>
<name>A0ABZ1IXY6_9ACTN</name>
<sequence>MNWYLDVLKKYATFSGRARRKEYWMFVLFNAIAYILLMVIDLATIGSGVLAVIYEVAVLVPSLAVGVRRLHDTDRSGWWLLIALIPLVGAIILLVFLASDGKPEANKYGLNPKLAPAAA</sequence>